<keyword evidence="7" id="KW-0479">Metal-binding</keyword>
<evidence type="ECO:0000256" key="3">
    <source>
        <dbReference type="ARBA" id="ARBA00004906"/>
    </source>
</evidence>
<dbReference type="EC" id="2.3.2.27" evidence="4"/>
<evidence type="ECO:0000256" key="4">
    <source>
        <dbReference type="ARBA" id="ARBA00012483"/>
    </source>
</evidence>
<dbReference type="InterPro" id="IPR013083">
    <property type="entry name" value="Znf_RING/FYVE/PHD"/>
</dbReference>
<comment type="catalytic activity">
    <reaction evidence="1">
        <text>S-ubiquitinyl-[E2 ubiquitin-conjugating enzyme]-L-cysteine + [acceptor protein]-L-lysine = [E2 ubiquitin-conjugating enzyme]-L-cysteine + N(6)-ubiquitinyl-[acceptor protein]-L-lysine.</text>
        <dbReference type="EC" id="2.3.2.27"/>
    </reaction>
</comment>
<evidence type="ECO:0000256" key="10">
    <source>
        <dbReference type="ARBA" id="ARBA00022833"/>
    </source>
</evidence>
<feature type="compositionally biased region" description="Polar residues" evidence="15">
    <location>
        <begin position="448"/>
        <end position="469"/>
    </location>
</feature>
<feature type="transmembrane region" description="Helical" evidence="16">
    <location>
        <begin position="80"/>
        <end position="106"/>
    </location>
</feature>
<dbReference type="OrthoDB" id="8062037at2759"/>
<dbReference type="FunFam" id="3.30.40.10:FF:000187">
    <property type="entry name" value="E3 ubiquitin-protein ligase ATL6"/>
    <property type="match status" value="1"/>
</dbReference>
<feature type="compositionally biased region" description="Basic and acidic residues" evidence="15">
    <location>
        <begin position="488"/>
        <end position="498"/>
    </location>
</feature>
<sequence length="498" mass="55569">MLDNPPKKFYFLLGPTFSISQPPQPPCSTNKPTRHDSFKPLNYIHSLYLSVYKAHGVEPTLFCPFWFLLLFEQQTLNPKLVVIMSFNHAALLAWTLSFLLFSQQITAQYPPPPPPSNNSGGPRFDVKMAVVMVVLVVVFFILGFLSVYTRQCAQTRLQGHVDLALRNGMARGLDPAVIETFPAFLYSDVKGLQLGKDSLECAVCLNEFQDDETLRLIPKCDHVFHPDCIDTWLLSHSTCPVCRAYLVPKPGEEPYTWVDPTNPDIESGQPDAGPCTVDEPPPPHMPPRQASVRVVEDQIKEEESQTPVVINLVNVSEGTNKRGPPRSRSTGFRPPRSGSTGRRFTGILFPRSHSTGHSLVQPGENVEKFTLRLPDEVRAQLMNSALIRSRSSNVAFPRAGSTRKGLRNDSVRGKSPNLYERFEPSSRSNRASRSSRWGFSMMPPFVSRNGSVRNQIGDNDVATQSTVAPSESKKSQLAHIDGDDDERSTDALRRKDQV</sequence>
<evidence type="ECO:0000256" key="12">
    <source>
        <dbReference type="ARBA" id="ARBA00023136"/>
    </source>
</evidence>
<comment type="subcellular location">
    <subcellularLocation>
        <location evidence="2">Membrane</location>
        <topology evidence="2">Single-pass membrane protein</topology>
    </subcellularLocation>
</comment>
<keyword evidence="9" id="KW-0833">Ubl conjugation pathway</keyword>
<keyword evidence="8 14" id="KW-0863">Zinc-finger</keyword>
<feature type="transmembrane region" description="Helical" evidence="16">
    <location>
        <begin position="126"/>
        <end position="148"/>
    </location>
</feature>
<dbReference type="GO" id="GO:0016020">
    <property type="term" value="C:membrane"/>
    <property type="evidence" value="ECO:0007669"/>
    <property type="project" value="UniProtKB-SubCell"/>
</dbReference>
<keyword evidence="10" id="KW-0862">Zinc</keyword>
<dbReference type="GO" id="GO:0061630">
    <property type="term" value="F:ubiquitin protein ligase activity"/>
    <property type="evidence" value="ECO:0007669"/>
    <property type="project" value="UniProtKB-EC"/>
</dbReference>
<organism evidence="18 19">
    <name type="scientific">Prunus armeniaca</name>
    <name type="common">Apricot</name>
    <name type="synonym">Armeniaca vulgaris</name>
    <dbReference type="NCBI Taxonomy" id="36596"/>
    <lineage>
        <taxon>Eukaryota</taxon>
        <taxon>Viridiplantae</taxon>
        <taxon>Streptophyta</taxon>
        <taxon>Embryophyta</taxon>
        <taxon>Tracheophyta</taxon>
        <taxon>Spermatophyta</taxon>
        <taxon>Magnoliopsida</taxon>
        <taxon>eudicotyledons</taxon>
        <taxon>Gunneridae</taxon>
        <taxon>Pentapetalae</taxon>
        <taxon>rosids</taxon>
        <taxon>fabids</taxon>
        <taxon>Rosales</taxon>
        <taxon>Rosaceae</taxon>
        <taxon>Amygdaloideae</taxon>
        <taxon>Amygdaleae</taxon>
        <taxon>Prunus</taxon>
    </lineage>
</organism>
<accession>A0A6J5WCA6</accession>
<evidence type="ECO:0000259" key="17">
    <source>
        <dbReference type="PROSITE" id="PS50089"/>
    </source>
</evidence>
<dbReference type="PANTHER" id="PTHR14155">
    <property type="entry name" value="RING FINGER DOMAIN-CONTAINING"/>
    <property type="match status" value="1"/>
</dbReference>
<feature type="domain" description="RING-type" evidence="17">
    <location>
        <begin position="201"/>
        <end position="243"/>
    </location>
</feature>
<comment type="pathway">
    <text evidence="3">Protein modification; protein ubiquitination.</text>
</comment>
<comment type="similarity">
    <text evidence="13">Belongs to the RING-type zinc finger family. ATL subfamily.</text>
</comment>
<dbReference type="CDD" id="cd16461">
    <property type="entry name" value="RING-H2_EL5-like"/>
    <property type="match status" value="1"/>
</dbReference>
<feature type="region of interest" description="Disordered" evidence="15">
    <location>
        <begin position="314"/>
        <end position="345"/>
    </location>
</feature>
<dbReference type="InterPro" id="IPR053238">
    <property type="entry name" value="RING-H2_zinc_finger"/>
</dbReference>
<reference evidence="19" key="1">
    <citation type="journal article" date="2020" name="Genome Biol.">
        <title>Gamete binning: chromosome-level and haplotype-resolved genome assembly enabled by high-throughput single-cell sequencing of gamete genomes.</title>
        <authorList>
            <person name="Campoy J.A."/>
            <person name="Sun H."/>
            <person name="Goel M."/>
            <person name="Jiao W.-B."/>
            <person name="Folz-Donahue K."/>
            <person name="Wang N."/>
            <person name="Rubio M."/>
            <person name="Liu C."/>
            <person name="Kukat C."/>
            <person name="Ruiz D."/>
            <person name="Huettel B."/>
            <person name="Schneeberger K."/>
        </authorList>
    </citation>
    <scope>NUCLEOTIDE SEQUENCE [LARGE SCALE GENOMIC DNA]</scope>
    <source>
        <strain evidence="19">cv. Rojo Pasion</strain>
    </source>
</reference>
<evidence type="ECO:0000256" key="6">
    <source>
        <dbReference type="ARBA" id="ARBA00022692"/>
    </source>
</evidence>
<evidence type="ECO:0000256" key="5">
    <source>
        <dbReference type="ARBA" id="ARBA00022679"/>
    </source>
</evidence>
<proteinExistence type="inferred from homology"/>
<evidence type="ECO:0000256" key="13">
    <source>
        <dbReference type="ARBA" id="ARBA00024209"/>
    </source>
</evidence>
<keyword evidence="6 16" id="KW-0812">Transmembrane</keyword>
<dbReference type="SMART" id="SM00184">
    <property type="entry name" value="RING"/>
    <property type="match status" value="1"/>
</dbReference>
<keyword evidence="11 16" id="KW-1133">Transmembrane helix</keyword>
<feature type="compositionally biased region" description="Low complexity" evidence="15">
    <location>
        <begin position="425"/>
        <end position="436"/>
    </location>
</feature>
<keyword evidence="12 16" id="KW-0472">Membrane</keyword>
<evidence type="ECO:0000256" key="8">
    <source>
        <dbReference type="ARBA" id="ARBA00022771"/>
    </source>
</evidence>
<evidence type="ECO:0000256" key="9">
    <source>
        <dbReference type="ARBA" id="ARBA00022786"/>
    </source>
</evidence>
<gene>
    <name evidence="18" type="ORF">ORAREDHAP_LOCUS9712</name>
</gene>
<evidence type="ECO:0000256" key="1">
    <source>
        <dbReference type="ARBA" id="ARBA00000900"/>
    </source>
</evidence>
<evidence type="ECO:0000256" key="2">
    <source>
        <dbReference type="ARBA" id="ARBA00004167"/>
    </source>
</evidence>
<keyword evidence="5" id="KW-0808">Transferase</keyword>
<dbReference type="SUPFAM" id="SSF57850">
    <property type="entry name" value="RING/U-box"/>
    <property type="match status" value="1"/>
</dbReference>
<evidence type="ECO:0000313" key="18">
    <source>
        <dbReference type="EMBL" id="CAB4297705.1"/>
    </source>
</evidence>
<keyword evidence="19" id="KW-1185">Reference proteome</keyword>
<dbReference type="EMBL" id="CAEKKB010000001">
    <property type="protein sequence ID" value="CAB4297705.1"/>
    <property type="molecule type" value="Genomic_DNA"/>
</dbReference>
<dbReference type="InterPro" id="IPR001841">
    <property type="entry name" value="Znf_RING"/>
</dbReference>
<dbReference type="Gene3D" id="3.30.40.10">
    <property type="entry name" value="Zinc/RING finger domain, C3HC4 (zinc finger)"/>
    <property type="match status" value="1"/>
</dbReference>
<evidence type="ECO:0000256" key="14">
    <source>
        <dbReference type="PROSITE-ProRule" id="PRU00175"/>
    </source>
</evidence>
<dbReference type="PANTHER" id="PTHR14155:SF583">
    <property type="entry name" value="RING-TYPE DOMAIN-CONTAINING PROTEIN"/>
    <property type="match status" value="1"/>
</dbReference>
<dbReference type="AlphaFoldDB" id="A0A6J5WCA6"/>
<evidence type="ECO:0000256" key="11">
    <source>
        <dbReference type="ARBA" id="ARBA00022989"/>
    </source>
</evidence>
<dbReference type="PROSITE" id="PS50089">
    <property type="entry name" value="ZF_RING_2"/>
    <property type="match status" value="1"/>
</dbReference>
<protein>
    <recommendedName>
        <fullName evidence="4">RING-type E3 ubiquitin transferase</fullName>
        <ecNumber evidence="4">2.3.2.27</ecNumber>
    </recommendedName>
</protein>
<name>A0A6J5WCA6_PRUAR</name>
<evidence type="ECO:0000256" key="16">
    <source>
        <dbReference type="SAM" id="Phobius"/>
    </source>
</evidence>
<feature type="region of interest" description="Disordered" evidence="15">
    <location>
        <begin position="261"/>
        <end position="288"/>
    </location>
</feature>
<dbReference type="Proteomes" id="UP000507245">
    <property type="component" value="Unassembled WGS sequence"/>
</dbReference>
<dbReference type="GO" id="GO:0008270">
    <property type="term" value="F:zinc ion binding"/>
    <property type="evidence" value="ECO:0007669"/>
    <property type="project" value="UniProtKB-KW"/>
</dbReference>
<evidence type="ECO:0000256" key="7">
    <source>
        <dbReference type="ARBA" id="ARBA00022723"/>
    </source>
</evidence>
<evidence type="ECO:0000256" key="15">
    <source>
        <dbReference type="SAM" id="MobiDB-lite"/>
    </source>
</evidence>
<evidence type="ECO:0000313" key="19">
    <source>
        <dbReference type="Proteomes" id="UP000507245"/>
    </source>
</evidence>
<dbReference type="Pfam" id="PF13639">
    <property type="entry name" value="zf-RING_2"/>
    <property type="match status" value="1"/>
</dbReference>
<feature type="region of interest" description="Disordered" evidence="15">
    <location>
        <begin position="395"/>
        <end position="498"/>
    </location>
</feature>